<dbReference type="Pfam" id="PF14529">
    <property type="entry name" value="Exo_endo_phos_2"/>
    <property type="match status" value="1"/>
</dbReference>
<dbReference type="Pfam" id="PF07530">
    <property type="entry name" value="PRE_C2HC"/>
    <property type="match status" value="1"/>
</dbReference>
<feature type="region of interest" description="Disordered" evidence="1">
    <location>
        <begin position="1"/>
        <end position="31"/>
    </location>
</feature>
<dbReference type="EnsemblMetazoa" id="LLOJ003117-RA">
    <property type="protein sequence ID" value="LLOJ003117-PA"/>
    <property type="gene ID" value="LLOJ003117"/>
</dbReference>
<feature type="compositionally biased region" description="Polar residues" evidence="1">
    <location>
        <begin position="373"/>
        <end position="423"/>
    </location>
</feature>
<accession>A0A1B0CFJ6</accession>
<evidence type="ECO:0000256" key="1">
    <source>
        <dbReference type="SAM" id="MobiDB-lite"/>
    </source>
</evidence>
<feature type="compositionally biased region" description="Polar residues" evidence="1">
    <location>
        <begin position="126"/>
        <end position="136"/>
    </location>
</feature>
<proteinExistence type="predicted"/>
<dbReference type="InterPro" id="IPR005135">
    <property type="entry name" value="Endo/exonuclease/phosphatase"/>
</dbReference>
<dbReference type="SUPFAM" id="SSF56219">
    <property type="entry name" value="DNase I-like"/>
    <property type="match status" value="1"/>
</dbReference>
<reference evidence="4" key="1">
    <citation type="submission" date="2020-05" db="UniProtKB">
        <authorList>
            <consortium name="EnsemblMetazoa"/>
        </authorList>
    </citation>
    <scope>IDENTIFICATION</scope>
    <source>
        <strain evidence="4">Jacobina</strain>
    </source>
</reference>
<evidence type="ECO:0000259" key="2">
    <source>
        <dbReference type="Pfam" id="PF07530"/>
    </source>
</evidence>
<feature type="region of interest" description="Disordered" evidence="1">
    <location>
        <begin position="64"/>
        <end position="142"/>
    </location>
</feature>
<dbReference type="GO" id="GO:0003824">
    <property type="term" value="F:catalytic activity"/>
    <property type="evidence" value="ECO:0007669"/>
    <property type="project" value="InterPro"/>
</dbReference>
<feature type="compositionally biased region" description="Polar residues" evidence="1">
    <location>
        <begin position="64"/>
        <end position="79"/>
    </location>
</feature>
<dbReference type="PANTHER" id="PTHR33273">
    <property type="entry name" value="DOMAIN-CONTAINING PROTEIN, PUTATIVE-RELATED"/>
    <property type="match status" value="1"/>
</dbReference>
<dbReference type="Gene3D" id="3.60.10.10">
    <property type="entry name" value="Endonuclease/exonuclease/phosphatase"/>
    <property type="match status" value="1"/>
</dbReference>
<dbReference type="EMBL" id="AJWK01010122">
    <property type="status" value="NOT_ANNOTATED_CDS"/>
    <property type="molecule type" value="Genomic_DNA"/>
</dbReference>
<dbReference type="InterPro" id="IPR036691">
    <property type="entry name" value="Endo/exonu/phosph_ase_sf"/>
</dbReference>
<protein>
    <submittedName>
        <fullName evidence="4">Uncharacterized protein</fullName>
    </submittedName>
</protein>
<dbReference type="AlphaFoldDB" id="A0A1B0CFJ6"/>
<dbReference type="Proteomes" id="UP000092461">
    <property type="component" value="Unassembled WGS sequence"/>
</dbReference>
<keyword evidence="5" id="KW-1185">Reference proteome</keyword>
<name>A0A1B0CFJ6_LUTLO</name>
<feature type="domain" description="Endonuclease/exonuclease/phosphatase" evidence="3">
    <location>
        <begin position="534"/>
        <end position="646"/>
    </location>
</feature>
<evidence type="ECO:0000259" key="3">
    <source>
        <dbReference type="Pfam" id="PF14529"/>
    </source>
</evidence>
<dbReference type="InterPro" id="IPR006579">
    <property type="entry name" value="Pre_C2HC_dom"/>
</dbReference>
<evidence type="ECO:0000313" key="4">
    <source>
        <dbReference type="EnsemblMetazoa" id="LLOJ003117-PA"/>
    </source>
</evidence>
<sequence>MESRPADLMNEQAMNNNPGQGNPHLTPPVITGDVNMTTSQQSDTRVIPERTQTQATLTELWASKASTSGVASPARTNPPDSEGFRTVKRRGSPKPASQNHFVKHQRVENWVPTSNRFSGLGVQEPPDQSQTENTGDNAKEKETFKTPPLFVEDVKEFEKLIRSVTEEIGERNFSIRILKDNVIKIMPGNDVAYTQLVKLFTKEKLNFHTYSLKKNRGVKYVIKGIHHSTSVEWIKEEIESLGHEVWVIGFFRDQRTKTKLSTLSVELKPSSNNKELTKVIRLGCMCVRVEEMRRERRRIPQCVRCQSYNHTKNYCNRDPKCVKCAGPHWSHQCVKKHHGSNVKCALCGGNHTANYKGCDVFREMQKKKFPQLRNRSNPNHNTQSQGANNSTESSQNTPRTPQMTRPGVTFSQTLRGNSSNATPQVREDQSDGHRYPSAPCQDENDSELKSLMREFIITSERRMDNLMNMMTSLVSLVTQMSSQNKNNHGHGTAHGGAAVVINNKIKHHFHGSYRTAEVQAASVSIEDWHGALVLSAVYCPPRPRITQEIFIDYFTSLGQRFVAGGDYNAKNTFWGSRLVTPRGRELLKTMSTMKLEQMSTGSPTYWPSDRARKPDVLDFFVTNGLNKSQMLVESCIDLTSDHTPVIMWLSANAILRKQPYRLGQGKVNWEVFSDEMDERLSGGVRLKSSDDLEVAVEAFNIAVYDSLSVAAPSRTAEHRDMSLNYPKFIREKIAERRKLRKRWQLSKLPGDKTLFNRASKAVSRILTRHKNNGIQEYLQNLSATEASDYSLWRATKKVNRSQKSVPPIRTPSGEWAKNCEEKATVFANHLVQIFTPNPTSGDMSFEGEVTSTVESAASLVGPTCIAGCTAMEIAINGS</sequence>
<dbReference type="PANTHER" id="PTHR33273:SF2">
    <property type="entry name" value="ENDONUCLEASE_EXONUCLEASE_PHOSPHATASE DOMAIN-CONTAINING PROTEIN"/>
    <property type="match status" value="1"/>
</dbReference>
<organism evidence="4 5">
    <name type="scientific">Lutzomyia longipalpis</name>
    <name type="common">Sand fly</name>
    <dbReference type="NCBI Taxonomy" id="7200"/>
    <lineage>
        <taxon>Eukaryota</taxon>
        <taxon>Metazoa</taxon>
        <taxon>Ecdysozoa</taxon>
        <taxon>Arthropoda</taxon>
        <taxon>Hexapoda</taxon>
        <taxon>Insecta</taxon>
        <taxon>Pterygota</taxon>
        <taxon>Neoptera</taxon>
        <taxon>Endopterygota</taxon>
        <taxon>Diptera</taxon>
        <taxon>Nematocera</taxon>
        <taxon>Psychodoidea</taxon>
        <taxon>Psychodidae</taxon>
        <taxon>Lutzomyia</taxon>
        <taxon>Lutzomyia</taxon>
    </lineage>
</organism>
<feature type="region of interest" description="Disordered" evidence="1">
    <location>
        <begin position="370"/>
        <end position="446"/>
    </location>
</feature>
<dbReference type="VEuPathDB" id="VectorBase:LLOJ003117"/>
<feature type="domain" description="Pre-C2HC" evidence="2">
    <location>
        <begin position="232"/>
        <end position="296"/>
    </location>
</feature>
<evidence type="ECO:0000313" key="5">
    <source>
        <dbReference type="Proteomes" id="UP000092461"/>
    </source>
</evidence>
<feature type="compositionally biased region" description="Basic and acidic residues" evidence="1">
    <location>
        <begin position="425"/>
        <end position="434"/>
    </location>
</feature>